<gene>
    <name evidence="2" type="ORF">B296_00001861</name>
</gene>
<protein>
    <submittedName>
        <fullName evidence="2">Uncharacterized protein</fullName>
    </submittedName>
</protein>
<proteinExistence type="predicted"/>
<name>A0A427AUI6_ENSVE</name>
<comment type="caution">
    <text evidence="2">The sequence shown here is derived from an EMBL/GenBank/DDBJ whole genome shotgun (WGS) entry which is preliminary data.</text>
</comment>
<dbReference type="EMBL" id="AMZH03001283">
    <property type="protein sequence ID" value="RRT79908.1"/>
    <property type="molecule type" value="Genomic_DNA"/>
</dbReference>
<evidence type="ECO:0000313" key="2">
    <source>
        <dbReference type="EMBL" id="RRT79908.1"/>
    </source>
</evidence>
<evidence type="ECO:0000313" key="3">
    <source>
        <dbReference type="Proteomes" id="UP000287651"/>
    </source>
</evidence>
<dbReference type="Proteomes" id="UP000287651">
    <property type="component" value="Unassembled WGS sequence"/>
</dbReference>
<dbReference type="AlphaFoldDB" id="A0A427AUI6"/>
<organism evidence="2 3">
    <name type="scientific">Ensete ventricosum</name>
    <name type="common">Abyssinian banana</name>
    <name type="synonym">Musa ensete</name>
    <dbReference type="NCBI Taxonomy" id="4639"/>
    <lineage>
        <taxon>Eukaryota</taxon>
        <taxon>Viridiplantae</taxon>
        <taxon>Streptophyta</taxon>
        <taxon>Embryophyta</taxon>
        <taxon>Tracheophyta</taxon>
        <taxon>Spermatophyta</taxon>
        <taxon>Magnoliopsida</taxon>
        <taxon>Liliopsida</taxon>
        <taxon>Zingiberales</taxon>
        <taxon>Musaceae</taxon>
        <taxon>Ensete</taxon>
    </lineage>
</organism>
<reference evidence="2 3" key="1">
    <citation type="journal article" date="2014" name="Agronomy (Basel)">
        <title>A Draft Genome Sequence for Ensete ventricosum, the Drought-Tolerant Tree Against Hunger.</title>
        <authorList>
            <person name="Harrison J."/>
            <person name="Moore K.A."/>
            <person name="Paszkiewicz K."/>
            <person name="Jones T."/>
            <person name="Grant M."/>
            <person name="Ambacheew D."/>
            <person name="Muzemil S."/>
            <person name="Studholme D.J."/>
        </authorList>
    </citation>
    <scope>NUCLEOTIDE SEQUENCE [LARGE SCALE GENOMIC DNA]</scope>
</reference>
<feature type="region of interest" description="Disordered" evidence="1">
    <location>
        <begin position="36"/>
        <end position="77"/>
    </location>
</feature>
<evidence type="ECO:0000256" key="1">
    <source>
        <dbReference type="SAM" id="MobiDB-lite"/>
    </source>
</evidence>
<accession>A0A427AUI6</accession>
<sequence length="114" mass="11875">MDGIGSSNHKVDSRSKPYVGAAAILLRVDEPCPLASSSGPIGPEMRVGDYRGQAQIGGRGDCEENTGGGRKGTDRQRIAAPMRRSGWMAVSGLSAGKCAVFSSDFRQESGLTSS</sequence>